<gene>
    <name evidence="3" type="ORF">FPZ12_002175</name>
</gene>
<dbReference type="InterPro" id="IPR045851">
    <property type="entry name" value="AMP-bd_C_sf"/>
</dbReference>
<dbReference type="EMBL" id="VMNW02000002">
    <property type="protein sequence ID" value="KAA9166391.1"/>
    <property type="molecule type" value="Genomic_DNA"/>
</dbReference>
<dbReference type="InterPro" id="IPR025110">
    <property type="entry name" value="AMP-bd_C"/>
</dbReference>
<comment type="caution">
    <text evidence="3">The sequence shown here is derived from an EMBL/GenBank/DDBJ whole genome shotgun (WGS) entry which is preliminary data.</text>
</comment>
<dbReference type="PANTHER" id="PTHR43767">
    <property type="entry name" value="LONG-CHAIN-FATTY-ACID--COA LIGASE"/>
    <property type="match status" value="1"/>
</dbReference>
<organism evidence="3 4">
    <name type="scientific">Amycolatopsis acidicola</name>
    <dbReference type="NCBI Taxonomy" id="2596893"/>
    <lineage>
        <taxon>Bacteria</taxon>
        <taxon>Bacillati</taxon>
        <taxon>Actinomycetota</taxon>
        <taxon>Actinomycetes</taxon>
        <taxon>Pseudonocardiales</taxon>
        <taxon>Pseudonocardiaceae</taxon>
        <taxon>Amycolatopsis</taxon>
    </lineage>
</organism>
<dbReference type="InterPro" id="IPR000873">
    <property type="entry name" value="AMP-dep_synth/lig_dom"/>
</dbReference>
<dbReference type="InterPro" id="IPR050237">
    <property type="entry name" value="ATP-dep_AMP-bd_enzyme"/>
</dbReference>
<proteinExistence type="predicted"/>
<dbReference type="Pfam" id="PF00501">
    <property type="entry name" value="AMP-binding"/>
    <property type="match status" value="1"/>
</dbReference>
<dbReference type="PROSITE" id="PS00455">
    <property type="entry name" value="AMP_BINDING"/>
    <property type="match status" value="1"/>
</dbReference>
<dbReference type="GO" id="GO:0016877">
    <property type="term" value="F:ligase activity, forming carbon-sulfur bonds"/>
    <property type="evidence" value="ECO:0007669"/>
    <property type="project" value="UniProtKB-ARBA"/>
</dbReference>
<dbReference type="Gene3D" id="3.40.50.12780">
    <property type="entry name" value="N-terminal domain of ligase-like"/>
    <property type="match status" value="1"/>
</dbReference>
<dbReference type="PANTHER" id="PTHR43767:SF12">
    <property type="entry name" value="AMP-DEPENDENT SYNTHETASE AND LIGASE"/>
    <property type="match status" value="1"/>
</dbReference>
<dbReference type="Gene3D" id="3.30.300.30">
    <property type="match status" value="1"/>
</dbReference>
<dbReference type="SUPFAM" id="SSF56801">
    <property type="entry name" value="Acetyl-CoA synthetase-like"/>
    <property type="match status" value="1"/>
</dbReference>
<reference evidence="3" key="1">
    <citation type="submission" date="2019-09" db="EMBL/GenBank/DDBJ databases">
        <authorList>
            <person name="Teo W.F.A."/>
            <person name="Duangmal K."/>
        </authorList>
    </citation>
    <scope>NUCLEOTIDE SEQUENCE [LARGE SCALE GENOMIC DNA]</scope>
    <source>
        <strain evidence="3">K81G1</strain>
    </source>
</reference>
<keyword evidence="4" id="KW-1185">Reference proteome</keyword>
<dbReference type="CDD" id="cd05936">
    <property type="entry name" value="FC-FACS_FadD_like"/>
    <property type="match status" value="1"/>
</dbReference>
<name>A0A5N0VP42_9PSEU</name>
<evidence type="ECO:0000259" key="2">
    <source>
        <dbReference type="Pfam" id="PF13193"/>
    </source>
</evidence>
<dbReference type="InterPro" id="IPR020845">
    <property type="entry name" value="AMP-binding_CS"/>
</dbReference>
<dbReference type="AlphaFoldDB" id="A0A5N0VP42"/>
<evidence type="ECO:0000313" key="3">
    <source>
        <dbReference type="EMBL" id="KAA9166391.1"/>
    </source>
</evidence>
<protein>
    <submittedName>
        <fullName evidence="3">Long-chain fatty acid--CoA ligase</fullName>
    </submittedName>
</protein>
<dbReference type="Proteomes" id="UP000319769">
    <property type="component" value="Unassembled WGS sequence"/>
</dbReference>
<evidence type="ECO:0000313" key="4">
    <source>
        <dbReference type="Proteomes" id="UP000319769"/>
    </source>
</evidence>
<sequence length="505" mass="54611">MLNLSVLLESTARRLPGRAALVQGARTLTYAELDGKANQVAGALRANGVRPGDRIALIAPNVAEFPILYFGLLKAGAVVVPLNPLMKDRELSFVFNDCGAVAVFAWEGSEGLPVLANARAAAEQSPSVRQVIPLGELEDFLAPHPREAETEPTGAEDPAVIIYTSGTTGTPKGAVLSHVSLLLNARMKELLVPKHDHDVVLVALPLYHVFGQTSVMNGNVHGGATLVLLPRFDPKTALEQMIEHGVTLFSGVPSMFQAFLQADPDGTKLRAVAKTVRLVTSGGAGLPVALYERFRQTCGLGIRQGYGLSETSPTVTFSPWDEPIRPASVGKPVWGVDIEVVDKQDKPVPAGEVGEIAIRGHCVMLGYYNQPEATAEAVRDGWFHTGDLGKFDEDGWLYVVDRVKDLILRGGYNVYPAEVEQVLLSHPDVAITAVVGEDHERLGQEVVAYVVPRTGHEIDVDALSAWARERLAEYKYPRRIHVRDALPMTSTGKILKRELTAPGRT</sequence>
<dbReference type="Pfam" id="PF13193">
    <property type="entry name" value="AMP-binding_C"/>
    <property type="match status" value="1"/>
</dbReference>
<dbReference type="RefSeq" id="WP_144745964.1">
    <property type="nucleotide sequence ID" value="NZ_VMNW02000002.1"/>
</dbReference>
<accession>A0A5N0VP42</accession>
<feature type="domain" description="AMP-binding enzyme C-terminal" evidence="2">
    <location>
        <begin position="418"/>
        <end position="493"/>
    </location>
</feature>
<dbReference type="InterPro" id="IPR042099">
    <property type="entry name" value="ANL_N_sf"/>
</dbReference>
<keyword evidence="3" id="KW-0436">Ligase</keyword>
<feature type="domain" description="AMP-dependent synthetase/ligase" evidence="1">
    <location>
        <begin position="9"/>
        <end position="368"/>
    </location>
</feature>
<evidence type="ECO:0000259" key="1">
    <source>
        <dbReference type="Pfam" id="PF00501"/>
    </source>
</evidence>
<dbReference type="OrthoDB" id="9803968at2"/>